<evidence type="ECO:0000256" key="1">
    <source>
        <dbReference type="ARBA" id="ARBA00002974"/>
    </source>
</evidence>
<dbReference type="Pfam" id="PF00199">
    <property type="entry name" value="Catalase"/>
    <property type="match status" value="1"/>
</dbReference>
<sequence length="355" mass="37904">MRSHVSDVIAGSPGVAAFLLGLSIATGAGATEPVPGPVSVPATQKGATSAVAAQTVDAFDRLFQGPHAGARAVHTKGILAEGTFVPTEQAALLSRAVHFHGPAIPVVVRFSNFSGLPANVDGDAASNPRGMSIKFVLPDGGDTDIVAHSYNGFPAATPEDFLEFLRVLGSQDASRIDRFLATHPAAQTFAAAPNRSPQSYAREFYYGVNAFRFTNDAGVSHYGRYRLEPIAGAAYLGPTDVAGKSRDYLAQELRQRVRQEPARFRLLIQLARPSDPVNDGTMVWPDDRTVINAGTLTLNRTVTDDAARQRALLFTPLNLVGGIAPSADPMLVARTRAYRVSFERRVGTHADEKDK</sequence>
<evidence type="ECO:0000256" key="2">
    <source>
        <dbReference type="PIRNR" id="PIRNR000296"/>
    </source>
</evidence>
<dbReference type="PANTHER" id="PTHR11465:SF62">
    <property type="entry name" value="CATALASE T"/>
    <property type="match status" value="1"/>
</dbReference>
<dbReference type="SUPFAM" id="SSF56634">
    <property type="entry name" value="Heme-dependent catalase-like"/>
    <property type="match status" value="1"/>
</dbReference>
<comment type="caution">
    <text evidence="6">The sequence shown here is derived from an EMBL/GenBank/DDBJ whole genome shotgun (WGS) entry which is preliminary data.</text>
</comment>
<dbReference type="Gene3D" id="2.40.180.10">
    <property type="entry name" value="Catalase core domain"/>
    <property type="match status" value="1"/>
</dbReference>
<dbReference type="RefSeq" id="WP_179583907.1">
    <property type="nucleotide sequence ID" value="NZ_JACBYR010000001.1"/>
</dbReference>
<dbReference type="CDD" id="cd08153">
    <property type="entry name" value="srpA_like"/>
    <property type="match status" value="1"/>
</dbReference>
<dbReference type="Proteomes" id="UP000542125">
    <property type="component" value="Unassembled WGS sequence"/>
</dbReference>
<dbReference type="GO" id="GO:0005737">
    <property type="term" value="C:cytoplasm"/>
    <property type="evidence" value="ECO:0007669"/>
    <property type="project" value="TreeGrafter"/>
</dbReference>
<dbReference type="InterPro" id="IPR024168">
    <property type="entry name" value="Catalase_SrpA-type_pred"/>
</dbReference>
<dbReference type="SMART" id="SM01060">
    <property type="entry name" value="Catalase"/>
    <property type="match status" value="1"/>
</dbReference>
<feature type="binding site" description="axial binding residue" evidence="4">
    <location>
        <position position="338"/>
    </location>
    <ligand>
        <name>heme</name>
        <dbReference type="ChEBI" id="CHEBI:30413"/>
    </ligand>
    <ligandPart>
        <name>Fe</name>
        <dbReference type="ChEBI" id="CHEBI:18248"/>
    </ligandPart>
</feature>
<comment type="function">
    <text evidence="2">Has an organic peroxide-dependent peroxidase activity.</text>
</comment>
<dbReference type="GO" id="GO:0046872">
    <property type="term" value="F:metal ion binding"/>
    <property type="evidence" value="ECO:0007669"/>
    <property type="project" value="UniProtKB-KW"/>
</dbReference>
<evidence type="ECO:0000256" key="3">
    <source>
        <dbReference type="PIRSR" id="PIRSR000296-1"/>
    </source>
</evidence>
<dbReference type="PROSITE" id="PS51402">
    <property type="entry name" value="CATALASE_3"/>
    <property type="match status" value="1"/>
</dbReference>
<dbReference type="InterPro" id="IPR011614">
    <property type="entry name" value="Catalase_core"/>
</dbReference>
<evidence type="ECO:0000313" key="7">
    <source>
        <dbReference type="Proteomes" id="UP000542125"/>
    </source>
</evidence>
<evidence type="ECO:0000313" key="6">
    <source>
        <dbReference type="EMBL" id="NYE81716.1"/>
    </source>
</evidence>
<evidence type="ECO:0000259" key="5">
    <source>
        <dbReference type="SMART" id="SM01060"/>
    </source>
</evidence>
<feature type="domain" description="Catalase core" evidence="5">
    <location>
        <begin position="31"/>
        <end position="355"/>
    </location>
</feature>
<protein>
    <recommendedName>
        <fullName evidence="2">Catalase-related peroxidase</fullName>
        <ecNumber evidence="2">1.11.1.-</ecNumber>
    </recommendedName>
</protein>
<accession>A0A7Y9IRG0</accession>
<name>A0A7Y9IRG0_9BURK</name>
<dbReference type="GO" id="GO:0042542">
    <property type="term" value="P:response to hydrogen peroxide"/>
    <property type="evidence" value="ECO:0007669"/>
    <property type="project" value="TreeGrafter"/>
</dbReference>
<dbReference type="PRINTS" id="PR00067">
    <property type="entry name" value="CATALASE"/>
</dbReference>
<dbReference type="PANTHER" id="PTHR11465">
    <property type="entry name" value="CATALASE"/>
    <property type="match status" value="1"/>
</dbReference>
<evidence type="ECO:0000256" key="4">
    <source>
        <dbReference type="PIRSR" id="PIRSR000296-2"/>
    </source>
</evidence>
<dbReference type="Gene3D" id="1.20.1280.120">
    <property type="match status" value="1"/>
</dbReference>
<dbReference type="PIRSF" id="PIRSF000296">
    <property type="entry name" value="SrpA"/>
    <property type="match status" value="1"/>
</dbReference>
<organism evidence="6 7">
    <name type="scientific">Pigmentiphaga litoralis</name>
    <dbReference type="NCBI Taxonomy" id="516702"/>
    <lineage>
        <taxon>Bacteria</taxon>
        <taxon>Pseudomonadati</taxon>
        <taxon>Pseudomonadota</taxon>
        <taxon>Betaproteobacteria</taxon>
        <taxon>Burkholderiales</taxon>
        <taxon>Alcaligenaceae</taxon>
        <taxon>Pigmentiphaga</taxon>
    </lineage>
</organism>
<feature type="active site" evidence="3">
    <location>
        <position position="74"/>
    </location>
</feature>
<dbReference type="InterPro" id="IPR020835">
    <property type="entry name" value="Catalase_sf"/>
</dbReference>
<dbReference type="EMBL" id="JACBYR010000001">
    <property type="protein sequence ID" value="NYE81716.1"/>
    <property type="molecule type" value="Genomic_DNA"/>
</dbReference>
<keyword evidence="2 4" id="KW-0408">Iron</keyword>
<keyword evidence="2 4" id="KW-0479">Metal-binding</keyword>
<dbReference type="EC" id="1.11.1.-" evidence="2"/>
<keyword evidence="2 6" id="KW-0575">Peroxidase</keyword>
<keyword evidence="2 4" id="KW-0349">Heme</keyword>
<comment type="function">
    <text evidence="1">Decomposes hydrogen peroxide into water and oxygen; serves to protect cells from the toxic effects of hydrogen peroxide.</text>
</comment>
<comment type="similarity">
    <text evidence="2">Belongs to the catalase family.</text>
</comment>
<dbReference type="GO" id="GO:0004096">
    <property type="term" value="F:catalase activity"/>
    <property type="evidence" value="ECO:0007669"/>
    <property type="project" value="InterPro"/>
</dbReference>
<dbReference type="GO" id="GO:0042744">
    <property type="term" value="P:hydrogen peroxide catabolic process"/>
    <property type="evidence" value="ECO:0007669"/>
    <property type="project" value="TreeGrafter"/>
</dbReference>
<dbReference type="AlphaFoldDB" id="A0A7Y9IRG0"/>
<keyword evidence="2 6" id="KW-0560">Oxidoreductase</keyword>
<gene>
    <name evidence="6" type="ORF">FHW18_000987</name>
</gene>
<keyword evidence="7" id="KW-1185">Reference proteome</keyword>
<comment type="cofactor">
    <cofactor evidence="2">
        <name>heme</name>
        <dbReference type="ChEBI" id="CHEBI:30413"/>
    </cofactor>
</comment>
<dbReference type="InterPro" id="IPR018028">
    <property type="entry name" value="Catalase"/>
</dbReference>
<reference evidence="6 7" key="1">
    <citation type="submission" date="2020-07" db="EMBL/GenBank/DDBJ databases">
        <title>Genomic Encyclopedia of Type Strains, Phase IV (KMG-V): Genome sequencing to study the core and pangenomes of soil and plant-associated prokaryotes.</title>
        <authorList>
            <person name="Whitman W."/>
        </authorList>
    </citation>
    <scope>NUCLEOTIDE SEQUENCE [LARGE SCALE GENOMIC DNA]</scope>
    <source>
        <strain evidence="6 7">SAS40</strain>
    </source>
</reference>
<proteinExistence type="inferred from homology"/>
<dbReference type="GO" id="GO:0020037">
    <property type="term" value="F:heme binding"/>
    <property type="evidence" value="ECO:0007669"/>
    <property type="project" value="InterPro"/>
</dbReference>